<dbReference type="RefSeq" id="WP_345227366.1">
    <property type="nucleotide sequence ID" value="NZ_BAABHA010000015.1"/>
</dbReference>
<dbReference type="Proteomes" id="UP001500454">
    <property type="component" value="Unassembled WGS sequence"/>
</dbReference>
<accession>A0ABP8JK17</accession>
<feature type="region of interest" description="Disordered" evidence="1">
    <location>
        <begin position="85"/>
        <end position="119"/>
    </location>
</feature>
<sequence length="119" mass="13093">MTIPELRQAIQHLSADRLLTAAALGFYLHGQGLERARVPKCLDYCVAEGLLRAVECRYGEQVVVKYFRDEPPPVTDYAALDRELAATYAPKPQPAPATNKPGRSPKETARSAGRQTSLL</sequence>
<comment type="caution">
    <text evidence="2">The sequence shown here is derived from an EMBL/GenBank/DDBJ whole genome shotgun (WGS) entry which is preliminary data.</text>
</comment>
<gene>
    <name evidence="2" type="ORF">GCM10023186_41580</name>
</gene>
<evidence type="ECO:0000313" key="2">
    <source>
        <dbReference type="EMBL" id="GAA4391833.1"/>
    </source>
</evidence>
<organism evidence="2 3">
    <name type="scientific">Hymenobacter koreensis</name>
    <dbReference type="NCBI Taxonomy" id="1084523"/>
    <lineage>
        <taxon>Bacteria</taxon>
        <taxon>Pseudomonadati</taxon>
        <taxon>Bacteroidota</taxon>
        <taxon>Cytophagia</taxon>
        <taxon>Cytophagales</taxon>
        <taxon>Hymenobacteraceae</taxon>
        <taxon>Hymenobacter</taxon>
    </lineage>
</organism>
<dbReference type="EMBL" id="BAABHA010000015">
    <property type="protein sequence ID" value="GAA4391833.1"/>
    <property type="molecule type" value="Genomic_DNA"/>
</dbReference>
<keyword evidence="3" id="KW-1185">Reference proteome</keyword>
<reference evidence="3" key="1">
    <citation type="journal article" date="2019" name="Int. J. Syst. Evol. Microbiol.">
        <title>The Global Catalogue of Microorganisms (GCM) 10K type strain sequencing project: providing services to taxonomists for standard genome sequencing and annotation.</title>
        <authorList>
            <consortium name="The Broad Institute Genomics Platform"/>
            <consortium name="The Broad Institute Genome Sequencing Center for Infectious Disease"/>
            <person name="Wu L."/>
            <person name="Ma J."/>
        </authorList>
    </citation>
    <scope>NUCLEOTIDE SEQUENCE [LARGE SCALE GENOMIC DNA]</scope>
    <source>
        <strain evidence="3">JCM 17924</strain>
    </source>
</reference>
<name>A0ABP8JK17_9BACT</name>
<protein>
    <submittedName>
        <fullName evidence="2">Uncharacterized protein</fullName>
    </submittedName>
</protein>
<proteinExistence type="predicted"/>
<evidence type="ECO:0000256" key="1">
    <source>
        <dbReference type="SAM" id="MobiDB-lite"/>
    </source>
</evidence>
<evidence type="ECO:0000313" key="3">
    <source>
        <dbReference type="Proteomes" id="UP001500454"/>
    </source>
</evidence>